<dbReference type="RefSeq" id="XP_044554268.1">
    <property type="nucleotide sequence ID" value="XM_044688413.1"/>
</dbReference>
<evidence type="ECO:0000313" key="2">
    <source>
        <dbReference type="EMBL" id="KAG2392374.1"/>
    </source>
</evidence>
<comment type="caution">
    <text evidence="2">The sequence shown here is derived from an EMBL/GenBank/DDBJ whole genome shotgun (WGS) entry which is preliminary data.</text>
</comment>
<feature type="compositionally biased region" description="Polar residues" evidence="1">
    <location>
        <begin position="96"/>
        <end position="106"/>
    </location>
</feature>
<accession>A0AA88H2C6</accession>
<feature type="region of interest" description="Disordered" evidence="1">
    <location>
        <begin position="74"/>
        <end position="106"/>
    </location>
</feature>
<reference evidence="2 3" key="1">
    <citation type="journal article" date="2018" name="BMC Genomics">
        <title>The genome of Naegleria lovaniensis, the basis for a comparative approach to unravel pathogenicity factors of the human pathogenic amoeba N. fowleri.</title>
        <authorList>
            <person name="Liechti N."/>
            <person name="Schurch N."/>
            <person name="Bruggmann R."/>
            <person name="Wittwer M."/>
        </authorList>
    </citation>
    <scope>NUCLEOTIDE SEQUENCE [LARGE SCALE GENOMIC DNA]</scope>
    <source>
        <strain evidence="2 3">ATCC 30569</strain>
    </source>
</reference>
<keyword evidence="3" id="KW-1185">Reference proteome</keyword>
<gene>
    <name evidence="2" type="ORF">C9374_012626</name>
</gene>
<protein>
    <recommendedName>
        <fullName evidence="4">RWP-RK domain-containing protein</fullName>
    </recommendedName>
</protein>
<evidence type="ECO:0000256" key="1">
    <source>
        <dbReference type="SAM" id="MobiDB-lite"/>
    </source>
</evidence>
<dbReference type="Proteomes" id="UP000816034">
    <property type="component" value="Unassembled WGS sequence"/>
</dbReference>
<dbReference type="EMBL" id="PYSW02000005">
    <property type="protein sequence ID" value="KAG2392374.1"/>
    <property type="molecule type" value="Genomic_DNA"/>
</dbReference>
<name>A0AA88H2C6_NAELO</name>
<organism evidence="2 3">
    <name type="scientific">Naegleria lovaniensis</name>
    <name type="common">Amoeba</name>
    <dbReference type="NCBI Taxonomy" id="51637"/>
    <lineage>
        <taxon>Eukaryota</taxon>
        <taxon>Discoba</taxon>
        <taxon>Heterolobosea</taxon>
        <taxon>Tetramitia</taxon>
        <taxon>Eutetramitia</taxon>
        <taxon>Vahlkampfiidae</taxon>
        <taxon>Naegleria</taxon>
    </lineage>
</organism>
<dbReference type="GeneID" id="68105080"/>
<evidence type="ECO:0008006" key="4">
    <source>
        <dbReference type="Google" id="ProtNLM"/>
    </source>
</evidence>
<dbReference type="AlphaFoldDB" id="A0AA88H2C6"/>
<sequence length="106" mass="12457">MNEMLSVLHLTQLQACKVLGCSVSTVKRRFSELKQHIGLSQWPKDYFELENSELFKKIYPLSLYFILNHDEEEETMDASESSNDKNEQQRKKKKLNLSSTMTDLNR</sequence>
<proteinExistence type="predicted"/>
<evidence type="ECO:0000313" key="3">
    <source>
        <dbReference type="Proteomes" id="UP000816034"/>
    </source>
</evidence>